<proteinExistence type="predicted"/>
<feature type="region of interest" description="Disordered" evidence="1">
    <location>
        <begin position="1"/>
        <end position="40"/>
    </location>
</feature>
<keyword evidence="3" id="KW-1185">Reference proteome</keyword>
<dbReference type="PATRIC" id="fig|1367477.3.peg.1277"/>
<evidence type="ECO:0000256" key="1">
    <source>
        <dbReference type="SAM" id="MobiDB-lite"/>
    </source>
</evidence>
<organism evidence="2 3">
    <name type="scientific">Bacillus infantis NRRL B-14911</name>
    <dbReference type="NCBI Taxonomy" id="1367477"/>
    <lineage>
        <taxon>Bacteria</taxon>
        <taxon>Bacillati</taxon>
        <taxon>Bacillota</taxon>
        <taxon>Bacilli</taxon>
        <taxon>Bacillales</taxon>
        <taxon>Bacillaceae</taxon>
        <taxon>Bacillus</taxon>
    </lineage>
</organism>
<reference evidence="2 3" key="1">
    <citation type="submission" date="2013-07" db="EMBL/GenBank/DDBJ databases">
        <title>Complete genome sequence of Bacillus infantis NRRL B-14911 that has potential to induce cardiac disease by antigenic mimicry.</title>
        <authorList>
            <person name="Massilamany C."/>
            <person name="Smith T.P.L."/>
            <person name="Loy J.D."/>
            <person name="Barletta R."/>
            <person name="Reddy J."/>
        </authorList>
    </citation>
    <scope>NUCLEOTIDE SEQUENCE [LARGE SCALE GENOMIC DNA]</scope>
    <source>
        <strain evidence="2 3">NRRL B-14911</strain>
    </source>
</reference>
<gene>
    <name evidence="2" type="ORF">N288_06775</name>
</gene>
<dbReference type="Proteomes" id="UP000017805">
    <property type="component" value="Chromosome"/>
</dbReference>
<sequence length="40" mass="4370">MSRGNPSPDFMQHPLSRIGTQQKAPCVQGTDADVTDKKRA</sequence>
<evidence type="ECO:0000313" key="3">
    <source>
        <dbReference type="Proteomes" id="UP000017805"/>
    </source>
</evidence>
<dbReference type="AlphaFoldDB" id="U5L981"/>
<accession>U5L981</accession>
<protein>
    <submittedName>
        <fullName evidence="2">Uncharacterized protein</fullName>
    </submittedName>
</protein>
<evidence type="ECO:0000313" key="2">
    <source>
        <dbReference type="EMBL" id="AGX03286.1"/>
    </source>
</evidence>
<dbReference type="HOGENOM" id="CLU_3284948_0_0_9"/>
<dbReference type="KEGG" id="bif:N288_06775"/>
<name>U5L981_9BACI</name>
<dbReference type="EMBL" id="CP006643">
    <property type="protein sequence ID" value="AGX03286.1"/>
    <property type="molecule type" value="Genomic_DNA"/>
</dbReference>